<accession>A0A1Y2BWS9</accession>
<evidence type="ECO:0000256" key="1">
    <source>
        <dbReference type="SAM" id="MobiDB-lite"/>
    </source>
</evidence>
<proteinExistence type="predicted"/>
<organism evidence="2 3">
    <name type="scientific">Leucosporidium creatinivorum</name>
    <dbReference type="NCBI Taxonomy" id="106004"/>
    <lineage>
        <taxon>Eukaryota</taxon>
        <taxon>Fungi</taxon>
        <taxon>Dikarya</taxon>
        <taxon>Basidiomycota</taxon>
        <taxon>Pucciniomycotina</taxon>
        <taxon>Microbotryomycetes</taxon>
        <taxon>Leucosporidiales</taxon>
        <taxon>Leucosporidium</taxon>
    </lineage>
</organism>
<gene>
    <name evidence="2" type="ORF">BCR35DRAFT_51428</name>
</gene>
<feature type="compositionally biased region" description="Pro residues" evidence="1">
    <location>
        <begin position="1"/>
        <end position="24"/>
    </location>
</feature>
<sequence length="156" mass="17682">MISIDLPPPHLTKPHLPPLPPLLPSKPAERAEPLLTRRRRGSYVRSHRRIRDGSLPLLLLRNLCPPPRQVGDRGNDGPLTRHLLLPRRWRPLVLTPTTLLHRPPPPLLLQHLPPPLRSPIASPLPLTSALPSIREWRETRRRAGEALDPLPPPRVN</sequence>
<feature type="region of interest" description="Disordered" evidence="1">
    <location>
        <begin position="1"/>
        <end position="41"/>
    </location>
</feature>
<reference evidence="2 3" key="1">
    <citation type="submission" date="2016-07" db="EMBL/GenBank/DDBJ databases">
        <title>Pervasive Adenine N6-methylation of Active Genes in Fungi.</title>
        <authorList>
            <consortium name="DOE Joint Genome Institute"/>
            <person name="Mondo S.J."/>
            <person name="Dannebaum R.O."/>
            <person name="Kuo R.C."/>
            <person name="Labutti K."/>
            <person name="Haridas S."/>
            <person name="Kuo A."/>
            <person name="Salamov A."/>
            <person name="Ahrendt S.R."/>
            <person name="Lipzen A."/>
            <person name="Sullivan W."/>
            <person name="Andreopoulos W.B."/>
            <person name="Clum A."/>
            <person name="Lindquist E."/>
            <person name="Daum C."/>
            <person name="Ramamoorthy G.K."/>
            <person name="Gryganskyi A."/>
            <person name="Culley D."/>
            <person name="Magnuson J.K."/>
            <person name="James T.Y."/>
            <person name="O'Malley M.A."/>
            <person name="Stajich J.E."/>
            <person name="Spatafora J.W."/>
            <person name="Visel A."/>
            <person name="Grigoriev I.V."/>
        </authorList>
    </citation>
    <scope>NUCLEOTIDE SEQUENCE [LARGE SCALE GENOMIC DNA]</scope>
    <source>
        <strain evidence="2 3">62-1032</strain>
    </source>
</reference>
<protein>
    <submittedName>
        <fullName evidence="2">Uncharacterized protein</fullName>
    </submittedName>
</protein>
<evidence type="ECO:0000313" key="3">
    <source>
        <dbReference type="Proteomes" id="UP000193467"/>
    </source>
</evidence>
<keyword evidence="3" id="KW-1185">Reference proteome</keyword>
<dbReference type="AlphaFoldDB" id="A0A1Y2BWS9"/>
<dbReference type="InParanoid" id="A0A1Y2BWS9"/>
<evidence type="ECO:0000313" key="2">
    <source>
        <dbReference type="EMBL" id="ORY39206.1"/>
    </source>
</evidence>
<dbReference type="Proteomes" id="UP000193467">
    <property type="component" value="Unassembled WGS sequence"/>
</dbReference>
<dbReference type="EMBL" id="MCGR01000150">
    <property type="protein sequence ID" value="ORY39206.1"/>
    <property type="molecule type" value="Genomic_DNA"/>
</dbReference>
<name>A0A1Y2BWS9_9BASI</name>
<comment type="caution">
    <text evidence="2">The sequence shown here is derived from an EMBL/GenBank/DDBJ whole genome shotgun (WGS) entry which is preliminary data.</text>
</comment>